<dbReference type="GO" id="GO:0032259">
    <property type="term" value="P:methylation"/>
    <property type="evidence" value="ECO:0007669"/>
    <property type="project" value="UniProtKB-KW"/>
</dbReference>
<keyword evidence="2" id="KW-0808">Transferase</keyword>
<dbReference type="Gene3D" id="3.40.50.150">
    <property type="entry name" value="Vaccinia Virus protein VP39"/>
    <property type="match status" value="1"/>
</dbReference>
<dbReference type="AlphaFoldDB" id="A0A2R5GIS4"/>
<evidence type="ECO:0000313" key="2">
    <source>
        <dbReference type="EMBL" id="GBG28191.1"/>
    </source>
</evidence>
<dbReference type="EMBL" id="BEYU01000040">
    <property type="protein sequence ID" value="GBG28191.1"/>
    <property type="molecule type" value="Genomic_DNA"/>
</dbReference>
<feature type="region of interest" description="Disordered" evidence="1">
    <location>
        <begin position="1"/>
        <end position="44"/>
    </location>
</feature>
<reference evidence="2 3" key="1">
    <citation type="submission" date="2017-12" db="EMBL/GenBank/DDBJ databases">
        <title>Sequencing, de novo assembly and annotation of complete genome of a new Thraustochytrid species, strain FCC1311.</title>
        <authorList>
            <person name="Sedici K."/>
            <person name="Godart F."/>
            <person name="Aiese Cigliano R."/>
            <person name="Sanseverino W."/>
            <person name="Barakat M."/>
            <person name="Ortet P."/>
            <person name="Marechal E."/>
            <person name="Cagnac O."/>
            <person name="Amato A."/>
        </authorList>
    </citation>
    <scope>NUCLEOTIDE SEQUENCE [LARGE SCALE GENOMIC DNA]</scope>
</reference>
<dbReference type="GO" id="GO:0008168">
    <property type="term" value="F:methyltransferase activity"/>
    <property type="evidence" value="ECO:0007669"/>
    <property type="project" value="UniProtKB-KW"/>
</dbReference>
<feature type="compositionally biased region" description="Low complexity" evidence="1">
    <location>
        <begin position="129"/>
        <end position="162"/>
    </location>
</feature>
<protein>
    <submittedName>
        <fullName evidence="2">Protein N-lysine methyltransferase METTL21A</fullName>
    </submittedName>
</protein>
<organism evidence="2 3">
    <name type="scientific">Hondaea fermentalgiana</name>
    <dbReference type="NCBI Taxonomy" id="2315210"/>
    <lineage>
        <taxon>Eukaryota</taxon>
        <taxon>Sar</taxon>
        <taxon>Stramenopiles</taxon>
        <taxon>Bigyra</taxon>
        <taxon>Labyrinthulomycetes</taxon>
        <taxon>Thraustochytrida</taxon>
        <taxon>Thraustochytriidae</taxon>
        <taxon>Hondaea</taxon>
    </lineage>
</organism>
<dbReference type="InParanoid" id="A0A2R5GIS4"/>
<feature type="compositionally biased region" description="Basic and acidic residues" evidence="1">
    <location>
        <begin position="114"/>
        <end position="126"/>
    </location>
</feature>
<feature type="region of interest" description="Disordered" evidence="1">
    <location>
        <begin position="240"/>
        <end position="344"/>
    </location>
</feature>
<feature type="compositionally biased region" description="Polar residues" evidence="1">
    <location>
        <begin position="264"/>
        <end position="277"/>
    </location>
</feature>
<comment type="caution">
    <text evidence="2">The sequence shown here is derived from an EMBL/GenBank/DDBJ whole genome shotgun (WGS) entry which is preliminary data.</text>
</comment>
<dbReference type="InterPro" id="IPR029063">
    <property type="entry name" value="SAM-dependent_MTases_sf"/>
</dbReference>
<dbReference type="SUPFAM" id="SSF53335">
    <property type="entry name" value="S-adenosyl-L-methionine-dependent methyltransferases"/>
    <property type="match status" value="1"/>
</dbReference>
<dbReference type="Pfam" id="PF10294">
    <property type="entry name" value="Methyltransf_16"/>
    <property type="match status" value="1"/>
</dbReference>
<dbReference type="InterPro" id="IPR019410">
    <property type="entry name" value="Methyltransf_16"/>
</dbReference>
<evidence type="ECO:0000256" key="1">
    <source>
        <dbReference type="SAM" id="MobiDB-lite"/>
    </source>
</evidence>
<proteinExistence type="predicted"/>
<feature type="compositionally biased region" description="Basic and acidic residues" evidence="1">
    <location>
        <begin position="517"/>
        <end position="536"/>
    </location>
</feature>
<feature type="compositionally biased region" description="Polar residues" evidence="1">
    <location>
        <begin position="416"/>
        <end position="428"/>
    </location>
</feature>
<feature type="compositionally biased region" description="Low complexity" evidence="1">
    <location>
        <begin position="242"/>
        <end position="263"/>
    </location>
</feature>
<dbReference type="OrthoDB" id="413520at2759"/>
<feature type="compositionally biased region" description="Low complexity" evidence="1">
    <location>
        <begin position="21"/>
        <end position="41"/>
    </location>
</feature>
<dbReference type="PANTHER" id="PTHR14614">
    <property type="entry name" value="HEPATOCELLULAR CARCINOMA-ASSOCIATED ANTIGEN"/>
    <property type="match status" value="1"/>
</dbReference>
<sequence length="851" mass="92138">MSAGNEASAAKAVGKTEAMSGQQLGQQQQQQQQQQGQQGLQKVESALKGRRELLDHRLFEMRHFDSGEYFCLPRDQQEDYLQDIETTEVVGHHHVHSARGTKPQQDKVKHRLEETNLRKKNLDAAKRTPVSAASATTASSAESASSPVADEATSSSPSSKFPFSPPRGTVASKHSATTTDVDTKHDGRRVLLERSLRRVRRFDSGDFFAGAPPDEAIAGTSPPRLRVMRTRALHVETKRKAFAAASPSSSFSSSSASASKRAPNVQQGTNGATSSAGSEGRLKRNVSASAHELVECETPPEEAANKPIAEKKPASKQGSLQAADRIEPQPHRFRKKQQHPRFDSADFFRGALTDAAAIARVKDAPPSVQERADDAVTDEARRVVLERSMRRARRFDSADFFAGVPAEEDVVARSPPKQTKNQLVQNALSAPPPPAVTPGEQQATPLSSAKMAQHVLHRRMQRQDSSEAAKRKARQRIVAKMEGVAGRHGSVESKTSDDGHCAPAEGITAGSSSASELGHEAKAHSEECNHDNKGSSDSDSDSEDGDWLARLGGSHADDGSAGAEKDELISKRGDVADLFSESEAQRNRRLVALAKRDRSTENRKLLRRIPEAGLALSQGGNKRIIVEEVVGEQNRMLWDCAGVLANFLVQRPDLVRDRRVVELGCALGLPGITSAALGAKYVILSERPSALPWIRHQIELNAETLPDGSRIEAASIEWDRDLPSHILSEGAFDVILCSDLIYAGDTETTEALARTIAALTQQLPEALVISCFEVRNVPASENEQRALLGVGSSDAAAATSSSSHAQEQLFSRSLATLAGFSDEKVVPNDLLVEGFRDDEIIVKLHRRPRAP</sequence>
<dbReference type="PANTHER" id="PTHR14614:SF163">
    <property type="entry name" value="METHYLTRANSFERASE SMALL DOMAIN-CONTAINING PROTEIN"/>
    <property type="match status" value="1"/>
</dbReference>
<evidence type="ECO:0000313" key="3">
    <source>
        <dbReference type="Proteomes" id="UP000241890"/>
    </source>
</evidence>
<feature type="compositionally biased region" description="Basic and acidic residues" evidence="1">
    <location>
        <begin position="489"/>
        <end position="500"/>
    </location>
</feature>
<feature type="region of interest" description="Disordered" evidence="1">
    <location>
        <begin position="409"/>
        <end position="567"/>
    </location>
</feature>
<dbReference type="Proteomes" id="UP000241890">
    <property type="component" value="Unassembled WGS sequence"/>
</dbReference>
<name>A0A2R5GIS4_9STRA</name>
<keyword evidence="2" id="KW-0489">Methyltransferase</keyword>
<accession>A0A2R5GIS4</accession>
<feature type="region of interest" description="Disordered" evidence="1">
    <location>
        <begin position="114"/>
        <end position="186"/>
    </location>
</feature>
<keyword evidence="3" id="KW-1185">Reference proteome</keyword>
<gene>
    <name evidence="2" type="ORF">FCC1311_044142</name>
</gene>
<feature type="compositionally biased region" description="Basic and acidic residues" evidence="1">
    <location>
        <begin position="555"/>
        <end position="567"/>
    </location>
</feature>
<feature type="compositionally biased region" description="Basic and acidic residues" evidence="1">
    <location>
        <begin position="461"/>
        <end position="470"/>
    </location>
</feature>